<dbReference type="Gene3D" id="3.40.50.2000">
    <property type="entry name" value="Glycogen Phosphorylase B"/>
    <property type="match status" value="2"/>
</dbReference>
<comment type="caution">
    <text evidence="4">The sequence shown here is derived from an EMBL/GenBank/DDBJ whole genome shotgun (WGS) entry which is preliminary data.</text>
</comment>
<evidence type="ECO:0000313" key="5">
    <source>
        <dbReference type="EMBL" id="MCV9881418.1"/>
    </source>
</evidence>
<reference evidence="4" key="1">
    <citation type="submission" date="2022-04" db="EMBL/GenBank/DDBJ databases">
        <title>Brenneria sp. isolated from walnut trees in Serbia.</title>
        <authorList>
            <person name="Gasic K."/>
            <person name="Zlatkovic N."/>
            <person name="Kuzmanovic N."/>
        </authorList>
    </citation>
    <scope>NUCLEOTIDE SEQUENCE</scope>
    <source>
        <strain evidence="5">KBI 423</strain>
        <strain evidence="4">KBI 447</strain>
    </source>
</reference>
<dbReference type="GO" id="GO:0009103">
    <property type="term" value="P:lipopolysaccharide biosynthetic process"/>
    <property type="evidence" value="ECO:0007669"/>
    <property type="project" value="TreeGrafter"/>
</dbReference>
<dbReference type="CDD" id="cd03809">
    <property type="entry name" value="GT4_MtfB-like"/>
    <property type="match status" value="1"/>
</dbReference>
<gene>
    <name evidence="4" type="ORF">NC803_04040</name>
    <name evidence="5" type="ORF">NC856_03890</name>
</gene>
<dbReference type="Proteomes" id="UP001165569">
    <property type="component" value="Unassembled WGS sequence"/>
</dbReference>
<organism evidence="4 7">
    <name type="scientific">Brenneria izbisi</name>
    <dbReference type="NCBI Taxonomy" id="2939450"/>
    <lineage>
        <taxon>Bacteria</taxon>
        <taxon>Pseudomonadati</taxon>
        <taxon>Pseudomonadota</taxon>
        <taxon>Gammaproteobacteria</taxon>
        <taxon>Enterobacterales</taxon>
        <taxon>Pectobacteriaceae</taxon>
        <taxon>Brenneria</taxon>
    </lineage>
</organism>
<evidence type="ECO:0000259" key="2">
    <source>
        <dbReference type="Pfam" id="PF00534"/>
    </source>
</evidence>
<sequence length="353" mass="40217">MIYINGRFMTQHVTGVQRFAEEISSQLVELRDDLIFLVPENDFLNKRKYNKGFNIEVVPGLKGHLWEQISLPLYLKRKGKPLLINLCNTAPAFYKNQIATHHDITYVRYPESFSFSFRLFYRILSPIMIKNSRDLITVSEFSKKEISSYYKCDPNKIHVINNAVSNLFNQEKSVQSNLLTEEYALTVSSPNYHKNFHGLIESFLSANLNLKLKIIGSNSGNFAKILTGGDGDERIEFLGRVDDTTLVNLYKNAKFFVFPSFYEGFGIPPLEAQACGCPVISSNRASLPEVLGDSVLYFEPDSKEDIISALNMANNDDDLRNTLKILGCNNILRFSWMSSAEKLNTLLPKKYES</sequence>
<keyword evidence="1" id="KW-0808">Transferase</keyword>
<feature type="domain" description="Glycosyltransferase subfamily 4-like N-terminal" evidence="3">
    <location>
        <begin position="14"/>
        <end position="164"/>
    </location>
</feature>
<dbReference type="PANTHER" id="PTHR46401:SF2">
    <property type="entry name" value="GLYCOSYLTRANSFERASE WBBK-RELATED"/>
    <property type="match status" value="1"/>
</dbReference>
<evidence type="ECO:0000313" key="6">
    <source>
        <dbReference type="Proteomes" id="UP001165568"/>
    </source>
</evidence>
<dbReference type="EMBL" id="JAMPJU010000002">
    <property type="protein sequence ID" value="MCV9881418.1"/>
    <property type="molecule type" value="Genomic_DNA"/>
</dbReference>
<protein>
    <submittedName>
        <fullName evidence="4">Glycosyltransferase family 4 protein</fullName>
    </submittedName>
</protein>
<proteinExistence type="predicted"/>
<dbReference type="EMBL" id="JAMPJT010000002">
    <property type="protein sequence ID" value="MCV9878018.1"/>
    <property type="molecule type" value="Genomic_DNA"/>
</dbReference>
<dbReference type="InterPro" id="IPR028098">
    <property type="entry name" value="Glyco_trans_4-like_N"/>
</dbReference>
<accession>A0AA42C1U6</accession>
<evidence type="ECO:0000313" key="7">
    <source>
        <dbReference type="Proteomes" id="UP001165569"/>
    </source>
</evidence>
<dbReference type="Pfam" id="PF00534">
    <property type="entry name" value="Glycos_transf_1"/>
    <property type="match status" value="1"/>
</dbReference>
<evidence type="ECO:0000259" key="3">
    <source>
        <dbReference type="Pfam" id="PF13439"/>
    </source>
</evidence>
<name>A0AA42C1U6_9GAMM</name>
<dbReference type="AlphaFoldDB" id="A0AA42C1U6"/>
<dbReference type="Pfam" id="PF13439">
    <property type="entry name" value="Glyco_transf_4"/>
    <property type="match status" value="1"/>
</dbReference>
<dbReference type="GO" id="GO:0016757">
    <property type="term" value="F:glycosyltransferase activity"/>
    <property type="evidence" value="ECO:0007669"/>
    <property type="project" value="InterPro"/>
</dbReference>
<dbReference type="PANTHER" id="PTHR46401">
    <property type="entry name" value="GLYCOSYLTRANSFERASE WBBK-RELATED"/>
    <property type="match status" value="1"/>
</dbReference>
<dbReference type="InterPro" id="IPR001296">
    <property type="entry name" value="Glyco_trans_1"/>
</dbReference>
<keyword evidence="6" id="KW-1185">Reference proteome</keyword>
<dbReference type="SUPFAM" id="SSF53756">
    <property type="entry name" value="UDP-Glycosyltransferase/glycogen phosphorylase"/>
    <property type="match status" value="1"/>
</dbReference>
<evidence type="ECO:0000313" key="4">
    <source>
        <dbReference type="EMBL" id="MCV9878018.1"/>
    </source>
</evidence>
<evidence type="ECO:0000256" key="1">
    <source>
        <dbReference type="ARBA" id="ARBA00022679"/>
    </source>
</evidence>
<dbReference type="Proteomes" id="UP001165568">
    <property type="component" value="Unassembled WGS sequence"/>
</dbReference>
<feature type="domain" description="Glycosyl transferase family 1" evidence="2">
    <location>
        <begin position="174"/>
        <end position="323"/>
    </location>
</feature>